<evidence type="ECO:0000256" key="3">
    <source>
        <dbReference type="ARBA" id="ARBA00022730"/>
    </source>
</evidence>
<dbReference type="HOGENOM" id="CLU_160655_3_1_0"/>
<comment type="function">
    <text evidence="1 8">Binds directly to 16S ribosomal RNA.</text>
</comment>
<keyword evidence="4 8" id="KW-0694">RNA-binding</keyword>
<dbReference type="Pfam" id="PF01649">
    <property type="entry name" value="Ribosomal_S20p"/>
    <property type="match status" value="1"/>
</dbReference>
<evidence type="ECO:0000256" key="8">
    <source>
        <dbReference type="HAMAP-Rule" id="MF_00500"/>
    </source>
</evidence>
<evidence type="ECO:0000256" key="5">
    <source>
        <dbReference type="ARBA" id="ARBA00022980"/>
    </source>
</evidence>
<dbReference type="GO" id="GO:0006412">
    <property type="term" value="P:translation"/>
    <property type="evidence" value="ECO:0007669"/>
    <property type="project" value="UniProtKB-UniRule"/>
</dbReference>
<evidence type="ECO:0000256" key="6">
    <source>
        <dbReference type="ARBA" id="ARBA00023274"/>
    </source>
</evidence>
<keyword evidence="6 8" id="KW-0687">Ribonucleoprotein</keyword>
<keyword evidence="5 8" id="KW-0689">Ribosomal protein</keyword>
<proteinExistence type="inferred from homology"/>
<dbReference type="GO" id="GO:0015935">
    <property type="term" value="C:small ribosomal subunit"/>
    <property type="evidence" value="ECO:0007669"/>
    <property type="project" value="TreeGrafter"/>
</dbReference>
<dbReference type="PANTHER" id="PTHR33398:SF1">
    <property type="entry name" value="SMALL RIBOSOMAL SUBUNIT PROTEIN BS20C"/>
    <property type="match status" value="1"/>
</dbReference>
<dbReference type="GO" id="GO:0070181">
    <property type="term" value="F:small ribosomal subunit rRNA binding"/>
    <property type="evidence" value="ECO:0007669"/>
    <property type="project" value="TreeGrafter"/>
</dbReference>
<accession>C1DWT7</accession>
<dbReference type="RefSeq" id="WP_012674533.1">
    <property type="nucleotide sequence ID" value="NC_012438.1"/>
</dbReference>
<dbReference type="InterPro" id="IPR002583">
    <property type="entry name" value="Ribosomal_bS20"/>
</dbReference>
<evidence type="ECO:0000256" key="1">
    <source>
        <dbReference type="ARBA" id="ARBA00003134"/>
    </source>
</evidence>
<evidence type="ECO:0000256" key="2">
    <source>
        <dbReference type="ARBA" id="ARBA00007634"/>
    </source>
</evidence>
<dbReference type="STRING" id="204536.SULAZ_1611"/>
<name>C1DWT7_SULAA</name>
<dbReference type="InterPro" id="IPR036510">
    <property type="entry name" value="Ribosomal_bS20_sf"/>
</dbReference>
<dbReference type="PANTHER" id="PTHR33398">
    <property type="entry name" value="30S RIBOSOMAL PROTEIN S20"/>
    <property type="match status" value="1"/>
</dbReference>
<dbReference type="HAMAP" id="MF_00500">
    <property type="entry name" value="Ribosomal_bS20"/>
    <property type="match status" value="1"/>
</dbReference>
<protein>
    <recommendedName>
        <fullName evidence="7 8">Small ribosomal subunit protein bS20</fullName>
    </recommendedName>
</protein>
<dbReference type="eggNOG" id="COG0268">
    <property type="taxonomic scope" value="Bacteria"/>
</dbReference>
<keyword evidence="3 8" id="KW-0699">rRNA-binding</keyword>
<comment type="similarity">
    <text evidence="2 8">Belongs to the bacterial ribosomal protein bS20 family.</text>
</comment>
<dbReference type="Gene3D" id="1.20.58.110">
    <property type="entry name" value="Ribosomal protein S20"/>
    <property type="match status" value="1"/>
</dbReference>
<evidence type="ECO:0000256" key="7">
    <source>
        <dbReference type="ARBA" id="ARBA00035136"/>
    </source>
</evidence>
<evidence type="ECO:0000313" key="9">
    <source>
        <dbReference type="EMBL" id="ACN99215.1"/>
    </source>
</evidence>
<dbReference type="SUPFAM" id="SSF46992">
    <property type="entry name" value="Ribosomal protein S20"/>
    <property type="match status" value="1"/>
</dbReference>
<keyword evidence="10" id="KW-1185">Reference proteome</keyword>
<dbReference type="GO" id="GO:0003735">
    <property type="term" value="F:structural constituent of ribosome"/>
    <property type="evidence" value="ECO:0007669"/>
    <property type="project" value="InterPro"/>
</dbReference>
<evidence type="ECO:0000313" key="10">
    <source>
        <dbReference type="Proteomes" id="UP000001369"/>
    </source>
</evidence>
<dbReference type="GO" id="GO:0005829">
    <property type="term" value="C:cytosol"/>
    <property type="evidence" value="ECO:0007669"/>
    <property type="project" value="TreeGrafter"/>
</dbReference>
<reference evidence="9 10" key="1">
    <citation type="journal article" date="2009" name="J. Bacteriol.">
        <title>Complete and draft genome sequences of six members of the Aquificales.</title>
        <authorList>
            <person name="Reysenbach A.L."/>
            <person name="Hamamura N."/>
            <person name="Podar M."/>
            <person name="Griffiths E."/>
            <person name="Ferreira S."/>
            <person name="Hochstein R."/>
            <person name="Heidelberg J."/>
            <person name="Johnson J."/>
            <person name="Mead D."/>
            <person name="Pohorille A."/>
            <person name="Sarmiento M."/>
            <person name="Schweighofer K."/>
            <person name="Seshadri R."/>
            <person name="Voytek M.A."/>
        </authorList>
    </citation>
    <scope>NUCLEOTIDE SEQUENCE [LARGE SCALE GENOMIC DNA]</scope>
    <source>
        <strain evidence="10">Az-Fu1 / DSM 15241 / OCM 825</strain>
    </source>
</reference>
<dbReference type="KEGG" id="saf:SULAZ_1611"/>
<dbReference type="Proteomes" id="UP000001369">
    <property type="component" value="Chromosome"/>
</dbReference>
<gene>
    <name evidence="8 9" type="primary">rpsT</name>
    <name evidence="9" type="ordered locus">SULAZ_1611</name>
</gene>
<dbReference type="AlphaFoldDB" id="C1DWT7"/>
<dbReference type="OrthoDB" id="9808392at2"/>
<sequence>MAKATLSPKKLKHKRRVKKNVRVAERRRLENRYHISRMKTAFKKFYETLKKEGKEAAEKLLPLCQKLAYRAAAKGAIHKNEAARRVSRAAKRLKQVA</sequence>
<organism evidence="9 10">
    <name type="scientific">Sulfurihydrogenibium azorense (strain DSM 15241 / OCM 825 / Az-Fu1)</name>
    <dbReference type="NCBI Taxonomy" id="204536"/>
    <lineage>
        <taxon>Bacteria</taxon>
        <taxon>Pseudomonadati</taxon>
        <taxon>Aquificota</taxon>
        <taxon>Aquificia</taxon>
        <taxon>Aquificales</taxon>
        <taxon>Hydrogenothermaceae</taxon>
        <taxon>Sulfurihydrogenibium</taxon>
    </lineage>
</organism>
<dbReference type="NCBIfam" id="TIGR00029">
    <property type="entry name" value="S20"/>
    <property type="match status" value="1"/>
</dbReference>
<dbReference type="EMBL" id="CP001229">
    <property type="protein sequence ID" value="ACN99215.1"/>
    <property type="molecule type" value="Genomic_DNA"/>
</dbReference>
<evidence type="ECO:0000256" key="4">
    <source>
        <dbReference type="ARBA" id="ARBA00022884"/>
    </source>
</evidence>